<keyword evidence="2" id="KW-1185">Reference proteome</keyword>
<dbReference type="RefSeq" id="WP_084016756.1">
    <property type="nucleotide sequence ID" value="NZ_FWXS01000003.1"/>
</dbReference>
<dbReference type="AlphaFoldDB" id="A0A1W1ZR79"/>
<dbReference type="InterPro" id="IPR015946">
    <property type="entry name" value="KH_dom-like_a/b"/>
</dbReference>
<dbReference type="STRING" id="1434700.SAMN06296427_103170"/>
<reference evidence="2" key="1">
    <citation type="submission" date="2017-04" db="EMBL/GenBank/DDBJ databases">
        <authorList>
            <person name="Varghese N."/>
            <person name="Submissions S."/>
        </authorList>
    </citation>
    <scope>NUCLEOTIDE SEQUENCE [LARGE SCALE GENOMIC DNA]</scope>
    <source>
        <strain evidence="2">CGMCC 1.12708</strain>
    </source>
</reference>
<dbReference type="Proteomes" id="UP000192393">
    <property type="component" value="Unassembled WGS sequence"/>
</dbReference>
<gene>
    <name evidence="1" type="ORF">SAMN06296427_103170</name>
</gene>
<dbReference type="SUPFAM" id="SSF82784">
    <property type="entry name" value="OsmC-like"/>
    <property type="match status" value="1"/>
</dbReference>
<dbReference type="EMBL" id="FWXS01000003">
    <property type="protein sequence ID" value="SMC50894.1"/>
    <property type="molecule type" value="Genomic_DNA"/>
</dbReference>
<dbReference type="OrthoDB" id="9791538at2"/>
<organism evidence="1 2">
    <name type="scientific">Moheibacter sediminis</name>
    <dbReference type="NCBI Taxonomy" id="1434700"/>
    <lineage>
        <taxon>Bacteria</taxon>
        <taxon>Pseudomonadati</taxon>
        <taxon>Bacteroidota</taxon>
        <taxon>Flavobacteriia</taxon>
        <taxon>Flavobacteriales</taxon>
        <taxon>Weeksellaceae</taxon>
        <taxon>Moheibacter</taxon>
    </lineage>
</organism>
<dbReference type="InterPro" id="IPR036102">
    <property type="entry name" value="OsmC/Ohrsf"/>
</dbReference>
<proteinExistence type="predicted"/>
<dbReference type="PANTHER" id="PTHR39624:SF2">
    <property type="entry name" value="OSMC-LIKE PROTEIN"/>
    <property type="match status" value="1"/>
</dbReference>
<dbReference type="PANTHER" id="PTHR39624">
    <property type="entry name" value="PROTEIN INVOLVED IN RIMO-MEDIATED BETA-METHYLTHIOLATION OF RIBOSOMAL PROTEIN S12 YCAO"/>
    <property type="match status" value="1"/>
</dbReference>
<dbReference type="InterPro" id="IPR003718">
    <property type="entry name" value="OsmC/Ohr_fam"/>
</dbReference>
<sequence>MSTSVKARIGKENYRTVVVSDSHNFVIDEPISAGGKDLGPNPGELLSAALATCSTATVKMYADRKGWNVDEVTIEVDFKRNLKLDTTTFTKNIKITGDLTDEQIHKLHEISGRCPVHKMLAGNIEIKSELI</sequence>
<accession>A0A1W1ZR79</accession>
<evidence type="ECO:0000313" key="1">
    <source>
        <dbReference type="EMBL" id="SMC50894.1"/>
    </source>
</evidence>
<protein>
    <submittedName>
        <fullName evidence="1">Putative redox protein</fullName>
    </submittedName>
</protein>
<evidence type="ECO:0000313" key="2">
    <source>
        <dbReference type="Proteomes" id="UP000192393"/>
    </source>
</evidence>
<dbReference type="Pfam" id="PF02566">
    <property type="entry name" value="OsmC"/>
    <property type="match status" value="1"/>
</dbReference>
<dbReference type="Gene3D" id="3.30.300.20">
    <property type="match status" value="1"/>
</dbReference>
<name>A0A1W1ZR79_9FLAO</name>